<sequence length="38" mass="4390">MPQITTTARHWDGRRAPRDGQRVAGRGMMELPDRSEPR</sequence>
<accession>A0A0M0FC82</accession>
<feature type="compositionally biased region" description="Basic and acidic residues" evidence="1">
    <location>
        <begin position="9"/>
        <end position="21"/>
    </location>
</feature>
<evidence type="ECO:0000256" key="1">
    <source>
        <dbReference type="SAM" id="MobiDB-lite"/>
    </source>
</evidence>
<protein>
    <submittedName>
        <fullName evidence="2">Uncharacterized protein</fullName>
    </submittedName>
</protein>
<evidence type="ECO:0000313" key="3">
    <source>
        <dbReference type="Proteomes" id="UP000037387"/>
    </source>
</evidence>
<keyword evidence="3" id="KW-1185">Reference proteome</keyword>
<feature type="region of interest" description="Disordered" evidence="1">
    <location>
        <begin position="1"/>
        <end position="38"/>
    </location>
</feature>
<organism evidence="2 3">
    <name type="scientific">Cellulosimicrobium cellulans F16</name>
    <dbReference type="NCBI Taxonomy" id="1350482"/>
    <lineage>
        <taxon>Bacteria</taxon>
        <taxon>Bacillati</taxon>
        <taxon>Actinomycetota</taxon>
        <taxon>Actinomycetes</taxon>
        <taxon>Micrococcales</taxon>
        <taxon>Promicromonosporaceae</taxon>
        <taxon>Cellulosimicrobium</taxon>
    </lineage>
</organism>
<dbReference type="PATRIC" id="fig|1350482.3.peg.732"/>
<name>A0A0M0FC82_CELCE</name>
<comment type="caution">
    <text evidence="2">The sequence shown here is derived from an EMBL/GenBank/DDBJ whole genome shotgun (WGS) entry which is preliminary data.</text>
</comment>
<reference evidence="2 3" key="1">
    <citation type="journal article" date="2015" name="Sci. Rep.">
        <title>Functional and structural properties of a novel cellulosome-like multienzyme complex: efficient glycoside hydrolysis of water-insoluble 7-xylosyl-10-deacetylpaclitaxel.</title>
        <authorList>
            <person name="Dou T.Y."/>
            <person name="Luan H.W."/>
            <person name="Ge G.B."/>
            <person name="Dong M.M."/>
            <person name="Zou H.F."/>
            <person name="He Y.Q."/>
            <person name="Cui P."/>
            <person name="Wang J.Y."/>
            <person name="Hao D.C."/>
            <person name="Yang S.L."/>
            <person name="Yang L."/>
        </authorList>
    </citation>
    <scope>NUCLEOTIDE SEQUENCE [LARGE SCALE GENOMIC DNA]</scope>
    <source>
        <strain evidence="2 3">F16</strain>
    </source>
</reference>
<gene>
    <name evidence="2" type="ORF">M768_03735</name>
</gene>
<evidence type="ECO:0000313" key="2">
    <source>
        <dbReference type="EMBL" id="KON75063.1"/>
    </source>
</evidence>
<dbReference type="AlphaFoldDB" id="A0A0M0FC82"/>
<dbReference type="EMBL" id="ATNL01000006">
    <property type="protein sequence ID" value="KON75063.1"/>
    <property type="molecule type" value="Genomic_DNA"/>
</dbReference>
<dbReference type="Proteomes" id="UP000037387">
    <property type="component" value="Unassembled WGS sequence"/>
</dbReference>
<proteinExistence type="predicted"/>